<dbReference type="FunFam" id="1.10.238.10:FF:000003">
    <property type="entry name" value="Calmodulin A"/>
    <property type="match status" value="1"/>
</dbReference>
<dbReference type="InterPro" id="IPR018247">
    <property type="entry name" value="EF_Hand_1_Ca_BS"/>
</dbReference>
<dbReference type="Gene3D" id="1.10.238.10">
    <property type="entry name" value="EF-hand"/>
    <property type="match status" value="2"/>
</dbReference>
<protein>
    <recommendedName>
        <fullName evidence="5">EF-hand domain-containing protein</fullName>
    </recommendedName>
</protein>
<keyword evidence="2" id="KW-0677">Repeat</keyword>
<feature type="domain" description="EF-hand" evidence="5">
    <location>
        <begin position="75"/>
        <end position="110"/>
    </location>
</feature>
<evidence type="ECO:0000313" key="6">
    <source>
        <dbReference type="EMBL" id="CAE4651369.1"/>
    </source>
</evidence>
<feature type="region of interest" description="Disordered" evidence="4">
    <location>
        <begin position="106"/>
        <end position="130"/>
    </location>
</feature>
<feature type="domain" description="EF-hand" evidence="5">
    <location>
        <begin position="259"/>
        <end position="294"/>
    </location>
</feature>
<evidence type="ECO:0000256" key="4">
    <source>
        <dbReference type="SAM" id="MobiDB-lite"/>
    </source>
</evidence>
<feature type="domain" description="EF-hand" evidence="5">
    <location>
        <begin position="191"/>
        <end position="226"/>
    </location>
</feature>
<dbReference type="SUPFAM" id="SSF47473">
    <property type="entry name" value="EF-hand"/>
    <property type="match status" value="2"/>
</dbReference>
<evidence type="ECO:0000256" key="3">
    <source>
        <dbReference type="ARBA" id="ARBA00022837"/>
    </source>
</evidence>
<dbReference type="AlphaFoldDB" id="A0A7S4W8S3"/>
<feature type="domain" description="EF-hand" evidence="5">
    <location>
        <begin position="301"/>
        <end position="336"/>
    </location>
</feature>
<dbReference type="EMBL" id="HBNR01075064">
    <property type="protein sequence ID" value="CAE4651369.1"/>
    <property type="molecule type" value="Transcribed_RNA"/>
</dbReference>
<evidence type="ECO:0000256" key="1">
    <source>
        <dbReference type="ARBA" id="ARBA00022723"/>
    </source>
</evidence>
<feature type="domain" description="EF-hand" evidence="5">
    <location>
        <begin position="39"/>
        <end position="74"/>
    </location>
</feature>
<dbReference type="CDD" id="cd00051">
    <property type="entry name" value="EFh"/>
    <property type="match status" value="2"/>
</dbReference>
<dbReference type="SMART" id="SM00054">
    <property type="entry name" value="EFh"/>
    <property type="match status" value="6"/>
</dbReference>
<proteinExistence type="predicted"/>
<dbReference type="InterPro" id="IPR011992">
    <property type="entry name" value="EF-hand-dom_pair"/>
</dbReference>
<dbReference type="PRINTS" id="PR00450">
    <property type="entry name" value="RECOVERIN"/>
</dbReference>
<reference evidence="6" key="1">
    <citation type="submission" date="2021-01" db="EMBL/GenBank/DDBJ databases">
        <authorList>
            <person name="Corre E."/>
            <person name="Pelletier E."/>
            <person name="Niang G."/>
            <person name="Scheremetjew M."/>
            <person name="Finn R."/>
            <person name="Kale V."/>
            <person name="Holt S."/>
            <person name="Cochrane G."/>
            <person name="Meng A."/>
            <person name="Brown T."/>
            <person name="Cohen L."/>
        </authorList>
    </citation>
    <scope>NUCLEOTIDE SEQUENCE</scope>
    <source>
        <strain evidence="6">CCMP3105</strain>
    </source>
</reference>
<evidence type="ECO:0000259" key="5">
    <source>
        <dbReference type="PROSITE" id="PS50222"/>
    </source>
</evidence>
<accession>A0A7S4W8S3</accession>
<sequence length="364" mass="40926">MATQFKSVPVQGPSHIATEPQKGQPPEKFSTPGLSHRPFTDEEIKQAFDTFDLDRNRFVGAAEIQHILGVIGEEVTDEEIDEMIRICDTDGDGQVTFDEFYKMMTEPEPPAPPPVPTRRVASSTAPGRYQGNRRTYRELAAAMESPNMTDKKLKKGQVEKMTADQEEKFRAVSVETLVRKLSGGMGKIKPSQIKKVYKRFRDIDEDGSGAIEYSEFCQALGMENNPLSKQMFRVFDMDGSGSIELKEFIVVLSRYTSAARSEKMKFAFMMFDEDGSGKIERGELIQMLQSSFMIEGLTQVELEERADKVFDFLNLPRDGAITYEDFMKLAKSQSGLIYAMEEERHTLGQENSLNQLLAEANAGG</sequence>
<evidence type="ECO:0000256" key="2">
    <source>
        <dbReference type="ARBA" id="ARBA00022737"/>
    </source>
</evidence>
<keyword evidence="3" id="KW-0106">Calcium</keyword>
<dbReference type="Pfam" id="PF13499">
    <property type="entry name" value="EF-hand_7"/>
    <property type="match status" value="3"/>
</dbReference>
<dbReference type="InterPro" id="IPR002048">
    <property type="entry name" value="EF_hand_dom"/>
</dbReference>
<dbReference type="PROSITE" id="PS00018">
    <property type="entry name" value="EF_HAND_1"/>
    <property type="match status" value="5"/>
</dbReference>
<dbReference type="PANTHER" id="PTHR45942">
    <property type="entry name" value="PROTEIN PHOSPATASE 3 REGULATORY SUBUNIT B ALPHA ISOFORM TYPE 1"/>
    <property type="match status" value="1"/>
</dbReference>
<organism evidence="6">
    <name type="scientific">Alexandrium monilatum</name>
    <dbReference type="NCBI Taxonomy" id="311494"/>
    <lineage>
        <taxon>Eukaryota</taxon>
        <taxon>Sar</taxon>
        <taxon>Alveolata</taxon>
        <taxon>Dinophyceae</taxon>
        <taxon>Gonyaulacales</taxon>
        <taxon>Pyrocystaceae</taxon>
        <taxon>Alexandrium</taxon>
    </lineage>
</organism>
<gene>
    <name evidence="6" type="ORF">AMON00008_LOCUS53312</name>
</gene>
<dbReference type="GO" id="GO:0005509">
    <property type="term" value="F:calcium ion binding"/>
    <property type="evidence" value="ECO:0007669"/>
    <property type="project" value="InterPro"/>
</dbReference>
<feature type="region of interest" description="Disordered" evidence="4">
    <location>
        <begin position="1"/>
        <end position="37"/>
    </location>
</feature>
<feature type="compositionally biased region" description="Pro residues" evidence="4">
    <location>
        <begin position="107"/>
        <end position="116"/>
    </location>
</feature>
<keyword evidence="1" id="KW-0479">Metal-binding</keyword>
<name>A0A7S4W8S3_9DINO</name>
<feature type="domain" description="EF-hand" evidence="5">
    <location>
        <begin position="229"/>
        <end position="258"/>
    </location>
</feature>
<dbReference type="PROSITE" id="PS50222">
    <property type="entry name" value="EF_HAND_2"/>
    <property type="match status" value="6"/>
</dbReference>